<gene>
    <name evidence="1" type="ORF">OH76DRAFT_1411055</name>
</gene>
<accession>A0A371CQK3</accession>
<proteinExistence type="predicted"/>
<protein>
    <submittedName>
        <fullName evidence="1">Uncharacterized protein</fullName>
    </submittedName>
</protein>
<name>A0A371CQK3_9APHY</name>
<dbReference type="Proteomes" id="UP000256964">
    <property type="component" value="Unassembled WGS sequence"/>
</dbReference>
<keyword evidence="2" id="KW-1185">Reference proteome</keyword>
<sequence length="76" mass="8442">MATTNPAAHDGELLMLWTVPAASAQLEYFVRRSRESRYAIELILLHAPPSMSSPTEGKVYLCRRGIVETSHTLIAD</sequence>
<evidence type="ECO:0000313" key="2">
    <source>
        <dbReference type="Proteomes" id="UP000256964"/>
    </source>
</evidence>
<dbReference type="AlphaFoldDB" id="A0A371CQK3"/>
<evidence type="ECO:0000313" key="1">
    <source>
        <dbReference type="EMBL" id="RDX42562.1"/>
    </source>
</evidence>
<organism evidence="1 2">
    <name type="scientific">Lentinus brumalis</name>
    <dbReference type="NCBI Taxonomy" id="2498619"/>
    <lineage>
        <taxon>Eukaryota</taxon>
        <taxon>Fungi</taxon>
        <taxon>Dikarya</taxon>
        <taxon>Basidiomycota</taxon>
        <taxon>Agaricomycotina</taxon>
        <taxon>Agaricomycetes</taxon>
        <taxon>Polyporales</taxon>
        <taxon>Polyporaceae</taxon>
        <taxon>Lentinus</taxon>
    </lineage>
</organism>
<dbReference type="EMBL" id="KZ857482">
    <property type="protein sequence ID" value="RDX42562.1"/>
    <property type="molecule type" value="Genomic_DNA"/>
</dbReference>
<reference evidence="1 2" key="1">
    <citation type="journal article" date="2018" name="Biotechnol. Biofuels">
        <title>Integrative visual omics of the white-rot fungus Polyporus brumalis exposes the biotechnological potential of its oxidative enzymes for delignifying raw plant biomass.</title>
        <authorList>
            <person name="Miyauchi S."/>
            <person name="Rancon A."/>
            <person name="Drula E."/>
            <person name="Hage H."/>
            <person name="Chaduli D."/>
            <person name="Favel A."/>
            <person name="Grisel S."/>
            <person name="Henrissat B."/>
            <person name="Herpoel-Gimbert I."/>
            <person name="Ruiz-Duenas F.J."/>
            <person name="Chevret D."/>
            <person name="Hainaut M."/>
            <person name="Lin J."/>
            <person name="Wang M."/>
            <person name="Pangilinan J."/>
            <person name="Lipzen A."/>
            <person name="Lesage-Meessen L."/>
            <person name="Navarro D."/>
            <person name="Riley R."/>
            <person name="Grigoriev I.V."/>
            <person name="Zhou S."/>
            <person name="Raouche S."/>
            <person name="Rosso M.N."/>
        </authorList>
    </citation>
    <scope>NUCLEOTIDE SEQUENCE [LARGE SCALE GENOMIC DNA]</scope>
    <source>
        <strain evidence="1 2">BRFM 1820</strain>
    </source>
</reference>